<feature type="region of interest" description="Disordered" evidence="1">
    <location>
        <begin position="228"/>
        <end position="247"/>
    </location>
</feature>
<dbReference type="EC" id="3.5.2.14" evidence="3"/>
<dbReference type="PANTHER" id="PTHR11365">
    <property type="entry name" value="5-OXOPROLINASE RELATED"/>
    <property type="match status" value="1"/>
</dbReference>
<keyword evidence="3" id="KW-0378">Hydrolase</keyword>
<dbReference type="GO" id="GO:0006749">
    <property type="term" value="P:glutathione metabolic process"/>
    <property type="evidence" value="ECO:0007669"/>
    <property type="project" value="TreeGrafter"/>
</dbReference>
<dbReference type="GO" id="GO:0017168">
    <property type="term" value="F:5-oxoprolinase (ATP-hydrolyzing) activity"/>
    <property type="evidence" value="ECO:0007669"/>
    <property type="project" value="TreeGrafter"/>
</dbReference>
<dbReference type="AlphaFoldDB" id="A0A6J4SMX7"/>
<gene>
    <name evidence="3" type="ORF">AVDCRST_MAG05-2180</name>
</gene>
<reference evidence="3" key="1">
    <citation type="submission" date="2020-02" db="EMBL/GenBank/DDBJ databases">
        <authorList>
            <person name="Meier V. D."/>
        </authorList>
    </citation>
    <scope>NUCLEOTIDE SEQUENCE</scope>
    <source>
        <strain evidence="3">AVDCRST_MAG05</strain>
    </source>
</reference>
<accession>A0A6J4SMX7</accession>
<dbReference type="PANTHER" id="PTHR11365:SF23">
    <property type="entry name" value="HYPOTHETICAL 5-OXOPROLINASE (EUROFUNG)-RELATED"/>
    <property type="match status" value="1"/>
</dbReference>
<protein>
    <submittedName>
        <fullName evidence="3">N-methylhydantoinase B</fullName>
        <ecNumber evidence="3">3.5.2.14</ecNumber>
    </submittedName>
</protein>
<dbReference type="GO" id="GO:0047423">
    <property type="term" value="F:N-methylhydantoinase (ATP-hydrolyzing) activity"/>
    <property type="evidence" value="ECO:0007669"/>
    <property type="project" value="UniProtKB-EC"/>
</dbReference>
<feature type="region of interest" description="Disordered" evidence="1">
    <location>
        <begin position="458"/>
        <end position="514"/>
    </location>
</feature>
<dbReference type="GO" id="GO:0005829">
    <property type="term" value="C:cytosol"/>
    <property type="evidence" value="ECO:0007669"/>
    <property type="project" value="TreeGrafter"/>
</dbReference>
<evidence type="ECO:0000256" key="1">
    <source>
        <dbReference type="SAM" id="MobiDB-lite"/>
    </source>
</evidence>
<feature type="domain" description="Hydantoinase B/oxoprolinase" evidence="2">
    <location>
        <begin position="7"/>
        <end position="513"/>
    </location>
</feature>
<organism evidence="3">
    <name type="scientific">uncultured Rubrobacteraceae bacterium</name>
    <dbReference type="NCBI Taxonomy" id="349277"/>
    <lineage>
        <taxon>Bacteria</taxon>
        <taxon>Bacillati</taxon>
        <taxon>Actinomycetota</taxon>
        <taxon>Rubrobacteria</taxon>
        <taxon>Rubrobacterales</taxon>
        <taxon>Rubrobacteraceae</taxon>
        <taxon>environmental samples</taxon>
    </lineage>
</organism>
<dbReference type="InterPro" id="IPR003692">
    <property type="entry name" value="Hydantoinase_B"/>
</dbReference>
<dbReference type="Pfam" id="PF02538">
    <property type="entry name" value="Hydantoinase_B"/>
    <property type="match status" value="1"/>
</dbReference>
<dbReference type="InterPro" id="IPR045079">
    <property type="entry name" value="Oxoprolinase-like"/>
</dbReference>
<evidence type="ECO:0000313" key="3">
    <source>
        <dbReference type="EMBL" id="CAA9496629.1"/>
    </source>
</evidence>
<feature type="compositionally biased region" description="Basic and acidic residues" evidence="1">
    <location>
        <begin position="228"/>
        <end position="238"/>
    </location>
</feature>
<sequence>MSETRLDPVTLSVLASALSGIAEEMGAVLIRGAYSSNIKERRDCSAALFDAAGNMVAQAEHIPVHLGAMPEAVAAVMRRDPEPGDVFAINDPYSGGTHLPDITLVSPVAYKREIVGYAVTRAHHSDVGGMRPGSMPSDSREIFQEGIIIPPVRLVRDGEYVSDVLDLLLANVRTPGLRRGDLRAQIAANNIAETRIAELVERRGKETVLAAFSEVVLYAERRSREAVRELPDGEHSAEDFMEGDGSTDEDIPIKASVRVNGDEMTVDFAGTSPAVRGNINCPLPVTRSACFFALRVLLPKDVPANAGTYAPLRIEAPEGSLVNAGYPAAVVAGNVETSNRIADAVLAALSGFAPERVPAQGQGTMNNTIIGGNRTGWTYYETIGGGQGASASGPGPSGVHVGMSNTLNTPVEAFELEYPMRVKRYELLYDSGGEGEHRGGDGVVRSVEVLEPASLSLLTDRRRHAPSGAKGGEPGRVGRNRLNGEELPPKTSRELQEGDVVTVETPGGGGYGRA</sequence>
<name>A0A6J4SMX7_9ACTN</name>
<proteinExistence type="predicted"/>
<evidence type="ECO:0000259" key="2">
    <source>
        <dbReference type="Pfam" id="PF02538"/>
    </source>
</evidence>
<feature type="compositionally biased region" description="Basic and acidic residues" evidence="1">
    <location>
        <begin position="482"/>
        <end position="496"/>
    </location>
</feature>
<dbReference type="EMBL" id="CADCVM010000229">
    <property type="protein sequence ID" value="CAA9496629.1"/>
    <property type="molecule type" value="Genomic_DNA"/>
</dbReference>